<evidence type="ECO:0000313" key="2">
    <source>
        <dbReference type="EMBL" id="QJT03117.1"/>
    </source>
</evidence>
<accession>A0A6M4WRC6</accession>
<keyword evidence="3" id="KW-1185">Reference proteome</keyword>
<organism evidence="2 3">
    <name type="scientific">Streptomyces asoensis</name>
    <dbReference type="NCBI Taxonomy" id="249586"/>
    <lineage>
        <taxon>Bacteria</taxon>
        <taxon>Bacillati</taxon>
        <taxon>Actinomycetota</taxon>
        <taxon>Actinomycetes</taxon>
        <taxon>Kitasatosporales</taxon>
        <taxon>Streptomycetaceae</taxon>
        <taxon>Streptomyces</taxon>
    </lineage>
</organism>
<evidence type="ECO:0000256" key="1">
    <source>
        <dbReference type="SAM" id="SignalP"/>
    </source>
</evidence>
<evidence type="ECO:0008006" key="4">
    <source>
        <dbReference type="Google" id="ProtNLM"/>
    </source>
</evidence>
<dbReference type="EMBL" id="CP049838">
    <property type="protein sequence ID" value="QJT03117.1"/>
    <property type="molecule type" value="Genomic_DNA"/>
</dbReference>
<feature type="chain" id="PRO_5026906311" description="Sensor domain-containing protein" evidence="1">
    <location>
        <begin position="30"/>
        <end position="232"/>
    </location>
</feature>
<evidence type="ECO:0000313" key="3">
    <source>
        <dbReference type="Proteomes" id="UP000502665"/>
    </source>
</evidence>
<proteinExistence type="predicted"/>
<dbReference type="AlphaFoldDB" id="A0A6M4WRC6"/>
<dbReference type="PROSITE" id="PS51257">
    <property type="entry name" value="PROKAR_LIPOPROTEIN"/>
    <property type="match status" value="1"/>
</dbReference>
<dbReference type="Proteomes" id="UP000502665">
    <property type="component" value="Chromosome"/>
</dbReference>
<sequence length="232" mass="24377">MRLHTTTVTSLTTLAILALAGCTSSSTPADDPVFSASAPTQQEGKHSPVPELLSSAALGKRLLAESDLGEGYTRKPQQPRPQDDVVVSGCPALEELGGDAAVGDSLDFPRKAKASFTYTGGSDSEVAEELYSDTAAKLSRGVSRIFDAMISCPTYQVFVGSTSVDMGTEQMAAPPLGDEQWSQLLTYSVGPQRSVVQQTAIRIANVLVIVSGPPGLVDAHLAQAVDKVQRTR</sequence>
<dbReference type="RefSeq" id="WP_171398592.1">
    <property type="nucleotide sequence ID" value="NZ_CP049838.1"/>
</dbReference>
<reference evidence="2" key="1">
    <citation type="submission" date="2020-03" db="EMBL/GenBank/DDBJ databases">
        <title>Molecular networking-based the target discovery of potent antiproliferative macrolactams: 5/6/7/16 polycyclic ansamycins and glycosylated trienomycin from Streptomyces cacaoi subsp. asoensis.</title>
        <authorList>
            <person name="Liu L.-L."/>
        </authorList>
    </citation>
    <scope>NUCLEOTIDE SEQUENCE [LARGE SCALE GENOMIC DNA]</scope>
    <source>
        <strain evidence="2">H2S5</strain>
    </source>
</reference>
<gene>
    <name evidence="2" type="ORF">G9272_24865</name>
</gene>
<name>A0A6M4WRC6_9ACTN</name>
<keyword evidence="1" id="KW-0732">Signal</keyword>
<feature type="signal peptide" evidence="1">
    <location>
        <begin position="1"/>
        <end position="29"/>
    </location>
</feature>
<protein>
    <recommendedName>
        <fullName evidence="4">Sensor domain-containing protein</fullName>
    </recommendedName>
</protein>